<dbReference type="AlphaFoldDB" id="A0A517ZYK2"/>
<evidence type="ECO:0000313" key="2">
    <source>
        <dbReference type="EMBL" id="QDU47572.1"/>
    </source>
</evidence>
<organism evidence="2 3">
    <name type="scientific">Symmachiella dynata</name>
    <dbReference type="NCBI Taxonomy" id="2527995"/>
    <lineage>
        <taxon>Bacteria</taxon>
        <taxon>Pseudomonadati</taxon>
        <taxon>Planctomycetota</taxon>
        <taxon>Planctomycetia</taxon>
        <taxon>Planctomycetales</taxon>
        <taxon>Planctomycetaceae</taxon>
        <taxon>Symmachiella</taxon>
    </lineage>
</organism>
<keyword evidence="3" id="KW-1185">Reference proteome</keyword>
<feature type="transmembrane region" description="Helical" evidence="1">
    <location>
        <begin position="14"/>
        <end position="35"/>
    </location>
</feature>
<name>A0A517ZYK2_9PLAN</name>
<sequence>MTPPPSNASSKRNWLALILVSGLLLFVWLAVLPMIARQPRVAERIGRLDARGIDPTAIFYSELDAMPAAEAHIRRVRSAPKDPLW</sequence>
<accession>A0A517ZYK2</accession>
<dbReference type="EMBL" id="CP036276">
    <property type="protein sequence ID" value="QDU47572.1"/>
    <property type="molecule type" value="Genomic_DNA"/>
</dbReference>
<reference evidence="2 3" key="1">
    <citation type="submission" date="2019-02" db="EMBL/GenBank/DDBJ databases">
        <title>Deep-cultivation of Planctomycetes and their phenomic and genomic characterization uncovers novel biology.</title>
        <authorList>
            <person name="Wiegand S."/>
            <person name="Jogler M."/>
            <person name="Boedeker C."/>
            <person name="Pinto D."/>
            <person name="Vollmers J."/>
            <person name="Rivas-Marin E."/>
            <person name="Kohn T."/>
            <person name="Peeters S.H."/>
            <person name="Heuer A."/>
            <person name="Rast P."/>
            <person name="Oberbeckmann S."/>
            <person name="Bunk B."/>
            <person name="Jeske O."/>
            <person name="Meyerdierks A."/>
            <person name="Storesund J.E."/>
            <person name="Kallscheuer N."/>
            <person name="Luecker S."/>
            <person name="Lage O.M."/>
            <person name="Pohl T."/>
            <person name="Merkel B.J."/>
            <person name="Hornburger P."/>
            <person name="Mueller R.-W."/>
            <person name="Bruemmer F."/>
            <person name="Labrenz M."/>
            <person name="Spormann A.M."/>
            <person name="Op den Camp H."/>
            <person name="Overmann J."/>
            <person name="Amann R."/>
            <person name="Jetten M.S.M."/>
            <person name="Mascher T."/>
            <person name="Medema M.H."/>
            <person name="Devos D.P."/>
            <person name="Kaster A.-K."/>
            <person name="Ovreas L."/>
            <person name="Rohde M."/>
            <person name="Galperin M.Y."/>
            <person name="Jogler C."/>
        </authorList>
    </citation>
    <scope>NUCLEOTIDE SEQUENCE [LARGE SCALE GENOMIC DNA]</scope>
    <source>
        <strain evidence="2 3">Mal52</strain>
    </source>
</reference>
<dbReference type="KEGG" id="sdyn:Mal52_61070"/>
<keyword evidence="1" id="KW-0472">Membrane</keyword>
<keyword evidence="1" id="KW-1133">Transmembrane helix</keyword>
<gene>
    <name evidence="2" type="ORF">Mal52_61070</name>
</gene>
<dbReference type="Proteomes" id="UP000319383">
    <property type="component" value="Chromosome"/>
</dbReference>
<evidence type="ECO:0000256" key="1">
    <source>
        <dbReference type="SAM" id="Phobius"/>
    </source>
</evidence>
<protein>
    <submittedName>
        <fullName evidence="2">Uncharacterized protein</fullName>
    </submittedName>
</protein>
<evidence type="ECO:0000313" key="3">
    <source>
        <dbReference type="Proteomes" id="UP000319383"/>
    </source>
</evidence>
<dbReference type="RefSeq" id="WP_197533573.1">
    <property type="nucleotide sequence ID" value="NZ_CP036270.1"/>
</dbReference>
<proteinExistence type="predicted"/>
<keyword evidence="1" id="KW-0812">Transmembrane</keyword>